<dbReference type="GeneID" id="28997064"/>
<accession>A0A163AD13</accession>
<name>A0A163AD13_PHYB8</name>
<protein>
    <submittedName>
        <fullName evidence="1">Uncharacterized protein</fullName>
    </submittedName>
</protein>
<proteinExistence type="predicted"/>
<sequence length="171" mass="19616">MICTTAYFHDKLRGYLTLGITYTKLQSTCGVHYNTLGCIMINLTHGYFNQDYYTQKDHKGTSSIRFPETATYSILFLREDKPFQFKEDEESNDENEADIVGVIVFKDTMDSDNNDTYHNICLFVIPYLKMDGIPQVTQLMARFGVVFQASYLFQAGAIFNTEIIPALSCYL</sequence>
<dbReference type="EMBL" id="KV440983">
    <property type="protein sequence ID" value="OAD72641.1"/>
    <property type="molecule type" value="Genomic_DNA"/>
</dbReference>
<evidence type="ECO:0000313" key="1">
    <source>
        <dbReference type="EMBL" id="OAD72641.1"/>
    </source>
</evidence>
<gene>
    <name evidence="1" type="ORF">PHYBLDRAFT_169763</name>
</gene>
<keyword evidence="2" id="KW-1185">Reference proteome</keyword>
<reference evidence="2" key="1">
    <citation type="submission" date="2015-06" db="EMBL/GenBank/DDBJ databases">
        <title>Expansion of signal transduction pathways in fungi by whole-genome duplication.</title>
        <authorList>
            <consortium name="DOE Joint Genome Institute"/>
            <person name="Corrochano L.M."/>
            <person name="Kuo A."/>
            <person name="Marcet-Houben M."/>
            <person name="Polaino S."/>
            <person name="Salamov A."/>
            <person name="Villalobos J.M."/>
            <person name="Alvarez M.I."/>
            <person name="Avalos J."/>
            <person name="Benito E.P."/>
            <person name="Benoit I."/>
            <person name="Burger G."/>
            <person name="Camino L.P."/>
            <person name="Canovas D."/>
            <person name="Cerda-Olmedo E."/>
            <person name="Cheng J.-F."/>
            <person name="Dominguez A."/>
            <person name="Elias M."/>
            <person name="Eslava A.P."/>
            <person name="Glaser F."/>
            <person name="Grimwood J."/>
            <person name="Gutierrez G."/>
            <person name="Heitman J."/>
            <person name="Henrissat B."/>
            <person name="Iturriaga E.A."/>
            <person name="Lang B.F."/>
            <person name="Lavin J.L."/>
            <person name="Lee S."/>
            <person name="Li W."/>
            <person name="Lindquist E."/>
            <person name="Lopez-Garcia S."/>
            <person name="Luque E.M."/>
            <person name="Marcos A.T."/>
            <person name="Martin J."/>
            <person name="McCluskey K."/>
            <person name="Medina H.R."/>
            <person name="Miralles-Duran A."/>
            <person name="Miyazaki A."/>
            <person name="Munoz-Torres E."/>
            <person name="Oguiza J.A."/>
            <person name="Ohm R."/>
            <person name="Olmedo M."/>
            <person name="Orejas M."/>
            <person name="Ortiz-Castellanos L."/>
            <person name="Pisabarro A.G."/>
            <person name="Rodriguez-Romero J."/>
            <person name="Ruiz-Herrera J."/>
            <person name="Ruiz-Vazquez R."/>
            <person name="Sanz C."/>
            <person name="Schackwitz W."/>
            <person name="Schmutz J."/>
            <person name="Shahriari M."/>
            <person name="Shelest E."/>
            <person name="Silva-Franco F."/>
            <person name="Soanes D."/>
            <person name="Syed K."/>
            <person name="Tagua V.G."/>
            <person name="Talbot N.J."/>
            <person name="Thon M."/>
            <person name="De vries R.P."/>
            <person name="Wiebenga A."/>
            <person name="Yadav J.S."/>
            <person name="Braun E.L."/>
            <person name="Baker S."/>
            <person name="Garre V."/>
            <person name="Horwitz B."/>
            <person name="Torres-Martinez S."/>
            <person name="Idnurm A."/>
            <person name="Herrera-Estrella A."/>
            <person name="Gabaldon T."/>
            <person name="Grigoriev I.V."/>
        </authorList>
    </citation>
    <scope>NUCLEOTIDE SEQUENCE [LARGE SCALE GENOMIC DNA]</scope>
    <source>
        <strain evidence="2">NRRL 1555(-)</strain>
    </source>
</reference>
<dbReference type="RefSeq" id="XP_018290681.1">
    <property type="nucleotide sequence ID" value="XM_018436158.1"/>
</dbReference>
<organism evidence="1 2">
    <name type="scientific">Phycomyces blakesleeanus (strain ATCC 8743b / DSM 1359 / FGSC 10004 / NBRC 33097 / NRRL 1555)</name>
    <dbReference type="NCBI Taxonomy" id="763407"/>
    <lineage>
        <taxon>Eukaryota</taxon>
        <taxon>Fungi</taxon>
        <taxon>Fungi incertae sedis</taxon>
        <taxon>Mucoromycota</taxon>
        <taxon>Mucoromycotina</taxon>
        <taxon>Mucoromycetes</taxon>
        <taxon>Mucorales</taxon>
        <taxon>Phycomycetaceae</taxon>
        <taxon>Phycomyces</taxon>
    </lineage>
</organism>
<dbReference type="InParanoid" id="A0A163AD13"/>
<dbReference type="AlphaFoldDB" id="A0A163AD13"/>
<dbReference type="Proteomes" id="UP000077315">
    <property type="component" value="Unassembled WGS sequence"/>
</dbReference>
<dbReference type="VEuPathDB" id="FungiDB:PHYBLDRAFT_169763"/>
<evidence type="ECO:0000313" key="2">
    <source>
        <dbReference type="Proteomes" id="UP000077315"/>
    </source>
</evidence>